<reference evidence="3" key="1">
    <citation type="journal article" date="2019" name="Int. J. Syst. Evol. Microbiol.">
        <title>The Global Catalogue of Microorganisms (GCM) 10K type strain sequencing project: providing services to taxonomists for standard genome sequencing and annotation.</title>
        <authorList>
            <consortium name="The Broad Institute Genomics Platform"/>
            <consortium name="The Broad Institute Genome Sequencing Center for Infectious Disease"/>
            <person name="Wu L."/>
            <person name="Ma J."/>
        </authorList>
    </citation>
    <scope>NUCLEOTIDE SEQUENCE [LARGE SCALE GENOMIC DNA]</scope>
    <source>
        <strain evidence="3">JCM 19015</strain>
    </source>
</reference>
<keyword evidence="1" id="KW-0472">Membrane</keyword>
<protein>
    <submittedName>
        <fullName evidence="2">Uncharacterized protein</fullName>
    </submittedName>
</protein>
<evidence type="ECO:0000256" key="1">
    <source>
        <dbReference type="SAM" id="Phobius"/>
    </source>
</evidence>
<accession>A0ABP8YPE2</accession>
<organism evidence="2 3">
    <name type="scientific">Amnibacterium soli</name>
    <dbReference type="NCBI Taxonomy" id="1282736"/>
    <lineage>
        <taxon>Bacteria</taxon>
        <taxon>Bacillati</taxon>
        <taxon>Actinomycetota</taxon>
        <taxon>Actinomycetes</taxon>
        <taxon>Micrococcales</taxon>
        <taxon>Microbacteriaceae</taxon>
        <taxon>Amnibacterium</taxon>
    </lineage>
</organism>
<sequence>MSDGLPSDEQLRRIERGVQQRIRGRRLAAQRVAGALVAVLLVVGGIALVRPVLGTAGGAASSSGGSGGFVSGSAVVAVVCHGATGATVVKASEAGLPASALDACAAAGSRLSTARPRALQEEAPSPSASPAAVLCRTAEGGLHVYPGGAATCAAHAMTRVRG</sequence>
<feature type="transmembrane region" description="Helical" evidence="1">
    <location>
        <begin position="32"/>
        <end position="53"/>
    </location>
</feature>
<comment type="caution">
    <text evidence="2">The sequence shown here is derived from an EMBL/GenBank/DDBJ whole genome shotgun (WGS) entry which is preliminary data.</text>
</comment>
<name>A0ABP8YPE2_9MICO</name>
<gene>
    <name evidence="2" type="ORF">GCM10025783_00190</name>
</gene>
<evidence type="ECO:0000313" key="3">
    <source>
        <dbReference type="Proteomes" id="UP001500121"/>
    </source>
</evidence>
<evidence type="ECO:0000313" key="2">
    <source>
        <dbReference type="EMBL" id="GAA4734557.1"/>
    </source>
</evidence>
<dbReference type="Proteomes" id="UP001500121">
    <property type="component" value="Unassembled WGS sequence"/>
</dbReference>
<keyword evidence="1" id="KW-1133">Transmembrane helix</keyword>
<dbReference type="EMBL" id="BAABLP010000001">
    <property type="protein sequence ID" value="GAA4734557.1"/>
    <property type="molecule type" value="Genomic_DNA"/>
</dbReference>
<keyword evidence="3" id="KW-1185">Reference proteome</keyword>
<dbReference type="RefSeq" id="WP_345478843.1">
    <property type="nucleotide sequence ID" value="NZ_BAABLP010000001.1"/>
</dbReference>
<proteinExistence type="predicted"/>
<keyword evidence="1" id="KW-0812">Transmembrane</keyword>